<evidence type="ECO:0000256" key="4">
    <source>
        <dbReference type="ARBA" id="ARBA00022694"/>
    </source>
</evidence>
<reference evidence="8" key="1">
    <citation type="submission" date="2021-01" db="EMBL/GenBank/DDBJ databases">
        <authorList>
            <person name="Corre E."/>
            <person name="Pelletier E."/>
            <person name="Niang G."/>
            <person name="Scheremetjew M."/>
            <person name="Finn R."/>
            <person name="Kale V."/>
            <person name="Holt S."/>
            <person name="Cochrane G."/>
            <person name="Meng A."/>
            <person name="Brown T."/>
            <person name="Cohen L."/>
        </authorList>
    </citation>
    <scope>NUCLEOTIDE SEQUENCE</scope>
    <source>
        <strain evidence="8">CCMP494</strain>
    </source>
</reference>
<organism evidence="8">
    <name type="scientific">Micromonas pusilla</name>
    <name type="common">Picoplanktonic green alga</name>
    <name type="synonym">Chromulina pusilla</name>
    <dbReference type="NCBI Taxonomy" id="38833"/>
    <lineage>
        <taxon>Eukaryota</taxon>
        <taxon>Viridiplantae</taxon>
        <taxon>Chlorophyta</taxon>
        <taxon>Mamiellophyceae</taxon>
        <taxon>Mamiellales</taxon>
        <taxon>Mamiellaceae</taxon>
        <taxon>Micromonas</taxon>
    </lineage>
</organism>
<dbReference type="PANTHER" id="PTHR12945">
    <property type="entry name" value="TRANSLATION INITIATION FACTOR EIF3-RELATED"/>
    <property type="match status" value="1"/>
</dbReference>
<evidence type="ECO:0000313" key="8">
    <source>
        <dbReference type="EMBL" id="CAD8579048.1"/>
    </source>
</evidence>
<dbReference type="EMBL" id="HBEV01002581">
    <property type="protein sequence ID" value="CAD8579048.1"/>
    <property type="molecule type" value="Transcribed_RNA"/>
</dbReference>
<gene>
    <name evidence="8" type="ORF">MSP1404_LOCUS1980</name>
</gene>
<comment type="subcellular location">
    <subcellularLocation>
        <location evidence="1">Nucleus</location>
    </subcellularLocation>
</comment>
<evidence type="ECO:0000256" key="3">
    <source>
        <dbReference type="ARBA" id="ARBA00021704"/>
    </source>
</evidence>
<feature type="region of interest" description="Disordered" evidence="7">
    <location>
        <begin position="260"/>
        <end position="304"/>
    </location>
</feature>
<dbReference type="PANTHER" id="PTHR12945:SF0">
    <property type="entry name" value="TRNA (ADENINE(58)-N(1))-METHYLTRANSFERASE NON-CATALYTIC SUBUNIT TRM6"/>
    <property type="match status" value="1"/>
</dbReference>
<evidence type="ECO:0000256" key="2">
    <source>
        <dbReference type="ARBA" id="ARBA00008320"/>
    </source>
</evidence>
<evidence type="ECO:0000256" key="7">
    <source>
        <dbReference type="SAM" id="MobiDB-lite"/>
    </source>
</evidence>
<protein>
    <recommendedName>
        <fullName evidence="3">tRNA (adenine(58)-N(1))-methyltransferase non-catalytic subunit TRM6</fullName>
    </recommendedName>
    <alternativeName>
        <fullName evidence="6">tRNA(m1A58)-methyltransferase subunit TRM6</fullName>
    </alternativeName>
</protein>
<comment type="similarity">
    <text evidence="2">Belongs to the TRM6/GCD10 family.</text>
</comment>
<feature type="region of interest" description="Disordered" evidence="7">
    <location>
        <begin position="400"/>
        <end position="445"/>
    </location>
</feature>
<dbReference type="GO" id="GO:0030488">
    <property type="term" value="P:tRNA methylation"/>
    <property type="evidence" value="ECO:0007669"/>
    <property type="project" value="InterPro"/>
</dbReference>
<dbReference type="GO" id="GO:0031515">
    <property type="term" value="C:tRNA (m1A) methyltransferase complex"/>
    <property type="evidence" value="ECO:0007669"/>
    <property type="project" value="InterPro"/>
</dbReference>
<name>A0A7S0PJT5_MICPS</name>
<keyword evidence="5" id="KW-0539">Nucleus</keyword>
<evidence type="ECO:0000256" key="6">
    <source>
        <dbReference type="ARBA" id="ARBA00032319"/>
    </source>
</evidence>
<dbReference type="InterPro" id="IPR017423">
    <property type="entry name" value="TRM6"/>
</dbReference>
<keyword evidence="4" id="KW-0819">tRNA processing</keyword>
<evidence type="ECO:0000256" key="1">
    <source>
        <dbReference type="ARBA" id="ARBA00004123"/>
    </source>
</evidence>
<proteinExistence type="inferred from homology"/>
<dbReference type="GO" id="GO:0005634">
    <property type="term" value="C:nucleus"/>
    <property type="evidence" value="ECO:0007669"/>
    <property type="project" value="UniProtKB-SubCell"/>
</dbReference>
<accession>A0A7S0PJT5</accession>
<evidence type="ECO:0000256" key="5">
    <source>
        <dbReference type="ARBA" id="ARBA00023242"/>
    </source>
</evidence>
<dbReference type="AlphaFoldDB" id="A0A7S0PJT5"/>
<sequence>MGVGDTVLLEMNGDKWAFIRLKRDGTAVIGKHKDVSLNPLIGAPFGSTYEVDQDGILYPAQPDPPEWTAGDDAINAIDDDRNNADVNDMRDNSAQRMDQHDIARLKREGVGGRSLVEALAASSATFAKKTAYAQEKYVKKKLRKHLVRCRARRPTPRAVCEAYFHKQPAATNYVRYDALGMLLALGNVGAEAQPLVVETCGGLIVGAVAERLGGRGRVVAGHTGATSPSLDIARLMNLGDAERESIATAPVTELIAARARHGEEGGEGEEVAKEDSGKADGVDGAEGDKAEVGDKVPRERPEGWRSRRIESASPDLIRDLASPAQGFTSLIFAAPALDPATALAKLLPLLAPSAPFAVWSYAAQPLAEALDELRRSSSAVNLTLQEPWLRRHQVLPRRTHPTMTTTAGSGGYILSGNVIPEGERKRQRGDDDETALKRARTGGAD</sequence>
<dbReference type="Pfam" id="PF04189">
    <property type="entry name" value="Gcd10p"/>
    <property type="match status" value="1"/>
</dbReference>